<feature type="region of interest" description="Disordered" evidence="1">
    <location>
        <begin position="119"/>
        <end position="138"/>
    </location>
</feature>
<sequence>MKRTSLGRTETSNTGSSTSGSSRDSKYDNKLDGFKRYVSLFSLTQGMNPSNFPQVIRSRSRSRSPSPVSRRRVSSDYDVKRDCACDLKASENPTANFLSVPEDGNDHHHRLRSFSHNDPRFLSQRRPEHRGRLSGVYM</sequence>
<proteinExistence type="predicted"/>
<evidence type="ECO:0000313" key="3">
    <source>
        <dbReference type="Proteomes" id="UP001519460"/>
    </source>
</evidence>
<feature type="region of interest" description="Disordered" evidence="1">
    <location>
        <begin position="1"/>
        <end position="29"/>
    </location>
</feature>
<gene>
    <name evidence="2" type="ORF">BaRGS_00013732</name>
</gene>
<name>A0ABD0L6K5_9CAEN</name>
<reference evidence="2 3" key="1">
    <citation type="journal article" date="2023" name="Sci. Data">
        <title>Genome assembly of the Korean intertidal mud-creeper Batillaria attramentaria.</title>
        <authorList>
            <person name="Patra A.K."/>
            <person name="Ho P.T."/>
            <person name="Jun S."/>
            <person name="Lee S.J."/>
            <person name="Kim Y."/>
            <person name="Won Y.J."/>
        </authorList>
    </citation>
    <scope>NUCLEOTIDE SEQUENCE [LARGE SCALE GENOMIC DNA]</scope>
    <source>
        <strain evidence="2">Wonlab-2016</strain>
    </source>
</reference>
<protein>
    <submittedName>
        <fullName evidence="2">Uncharacterized protein</fullName>
    </submittedName>
</protein>
<dbReference type="EMBL" id="JACVVK020000078">
    <property type="protein sequence ID" value="KAK7495092.1"/>
    <property type="molecule type" value="Genomic_DNA"/>
</dbReference>
<organism evidence="2 3">
    <name type="scientific">Batillaria attramentaria</name>
    <dbReference type="NCBI Taxonomy" id="370345"/>
    <lineage>
        <taxon>Eukaryota</taxon>
        <taxon>Metazoa</taxon>
        <taxon>Spiralia</taxon>
        <taxon>Lophotrochozoa</taxon>
        <taxon>Mollusca</taxon>
        <taxon>Gastropoda</taxon>
        <taxon>Caenogastropoda</taxon>
        <taxon>Sorbeoconcha</taxon>
        <taxon>Cerithioidea</taxon>
        <taxon>Batillariidae</taxon>
        <taxon>Batillaria</taxon>
    </lineage>
</organism>
<evidence type="ECO:0000256" key="1">
    <source>
        <dbReference type="SAM" id="MobiDB-lite"/>
    </source>
</evidence>
<feature type="region of interest" description="Disordered" evidence="1">
    <location>
        <begin position="45"/>
        <end position="76"/>
    </location>
</feature>
<feature type="region of interest" description="Disordered" evidence="1">
    <location>
        <begin position="94"/>
        <end position="114"/>
    </location>
</feature>
<keyword evidence="3" id="KW-1185">Reference proteome</keyword>
<accession>A0ABD0L6K5</accession>
<evidence type="ECO:0000313" key="2">
    <source>
        <dbReference type="EMBL" id="KAK7495092.1"/>
    </source>
</evidence>
<feature type="compositionally biased region" description="Low complexity" evidence="1">
    <location>
        <begin position="7"/>
        <end position="22"/>
    </location>
</feature>
<comment type="caution">
    <text evidence="2">The sequence shown here is derived from an EMBL/GenBank/DDBJ whole genome shotgun (WGS) entry which is preliminary data.</text>
</comment>
<dbReference type="Proteomes" id="UP001519460">
    <property type="component" value="Unassembled WGS sequence"/>
</dbReference>
<dbReference type="AlphaFoldDB" id="A0ABD0L6K5"/>